<evidence type="ECO:0000259" key="4">
    <source>
        <dbReference type="Pfam" id="PF00326"/>
    </source>
</evidence>
<dbReference type="GO" id="GO:0032991">
    <property type="term" value="C:protein-containing complex"/>
    <property type="evidence" value="ECO:0007669"/>
    <property type="project" value="UniProtKB-ARBA"/>
</dbReference>
<dbReference type="GO" id="GO:0008236">
    <property type="term" value="F:serine-type peptidase activity"/>
    <property type="evidence" value="ECO:0007669"/>
    <property type="project" value="InterPro"/>
</dbReference>
<accession>A0A9N9BQK3</accession>
<keyword evidence="6" id="KW-1185">Reference proteome</keyword>
<dbReference type="InterPro" id="IPR011047">
    <property type="entry name" value="Quinoprotein_ADH-like_sf"/>
</dbReference>
<keyword evidence="1 3" id="KW-0853">WD repeat</keyword>
<feature type="repeat" description="WD" evidence="3">
    <location>
        <begin position="315"/>
        <end position="349"/>
    </location>
</feature>
<dbReference type="GO" id="GO:0005634">
    <property type="term" value="C:nucleus"/>
    <property type="evidence" value="ECO:0007669"/>
    <property type="project" value="TreeGrafter"/>
</dbReference>
<dbReference type="InterPro" id="IPR015943">
    <property type="entry name" value="WD40/YVTN_repeat-like_dom_sf"/>
</dbReference>
<dbReference type="CDD" id="cd00200">
    <property type="entry name" value="WD40"/>
    <property type="match status" value="1"/>
</dbReference>
<dbReference type="SUPFAM" id="SSF53474">
    <property type="entry name" value="alpha/beta-Hydrolases"/>
    <property type="match status" value="1"/>
</dbReference>
<dbReference type="Gene3D" id="2.130.10.10">
    <property type="entry name" value="YVTN repeat-like/Quinoprotein amine dehydrogenase"/>
    <property type="match status" value="2"/>
</dbReference>
<dbReference type="Proteomes" id="UP000789572">
    <property type="component" value="Unassembled WGS sequence"/>
</dbReference>
<keyword evidence="2" id="KW-0677">Repeat</keyword>
<evidence type="ECO:0000313" key="6">
    <source>
        <dbReference type="Proteomes" id="UP000789572"/>
    </source>
</evidence>
<evidence type="ECO:0000256" key="1">
    <source>
        <dbReference type="ARBA" id="ARBA00022574"/>
    </source>
</evidence>
<name>A0A9N9BQK3_9GLOM</name>
<feature type="domain" description="Peptidase S9 prolyl oligopeptidase catalytic" evidence="4">
    <location>
        <begin position="10"/>
        <end position="62"/>
    </location>
</feature>
<sequence>TALSENCVNIENLKKALPKKILLVHGDKDYTVPVEATLQFYQVLLDLKIEGVRLCQYPGMNHEDPVVAHEDAIYSVKFSPIGNVLVTGSLDTQVKIWDAETGELKHELDDHSLGILSVDVHPDGDLAASTSIDSTIRIWDLSDGSLKIWTGQYSPDGKYYVTANPFGKVSLRKTEDYEVYTEYDTKETENRKNFPMCLRFSPNGKFIAVSTENALIHVLDTETGKKVHEFTGHAGCIRSVDFSHDSSLLISGSDDKTMNIYDVNQGNRIAKLKHEDWVVSVAASHKESGFVATGGCEGHVKLWDLGARACVCTLANDNEDPVWSISWNPEGNTFVAGFDDGSLRGWCSA</sequence>
<dbReference type="PRINTS" id="PR00320">
    <property type="entry name" value="GPROTEINBRPT"/>
</dbReference>
<dbReference type="Gene3D" id="3.40.50.1820">
    <property type="entry name" value="alpha/beta hydrolase"/>
    <property type="match status" value="1"/>
</dbReference>
<evidence type="ECO:0000256" key="3">
    <source>
        <dbReference type="PROSITE-ProRule" id="PRU00221"/>
    </source>
</evidence>
<dbReference type="AlphaFoldDB" id="A0A9N9BQK3"/>
<dbReference type="PROSITE" id="PS50082">
    <property type="entry name" value="WD_REPEATS_2"/>
    <property type="match status" value="5"/>
</dbReference>
<feature type="non-terminal residue" evidence="5">
    <location>
        <position position="1"/>
    </location>
</feature>
<dbReference type="PANTHER" id="PTHR44090">
    <property type="entry name" value="WD REPEAT-CONTAINING PROTEIN 61"/>
    <property type="match status" value="1"/>
</dbReference>
<dbReference type="GO" id="GO:0006508">
    <property type="term" value="P:proteolysis"/>
    <property type="evidence" value="ECO:0007669"/>
    <property type="project" value="InterPro"/>
</dbReference>
<protein>
    <submittedName>
        <fullName evidence="5">4202_t:CDS:1</fullName>
    </submittedName>
</protein>
<dbReference type="InterPro" id="IPR029058">
    <property type="entry name" value="AB_hydrolase_fold"/>
</dbReference>
<organism evidence="5 6">
    <name type="scientific">Paraglomus occultum</name>
    <dbReference type="NCBI Taxonomy" id="144539"/>
    <lineage>
        <taxon>Eukaryota</taxon>
        <taxon>Fungi</taxon>
        <taxon>Fungi incertae sedis</taxon>
        <taxon>Mucoromycota</taxon>
        <taxon>Glomeromycotina</taxon>
        <taxon>Glomeromycetes</taxon>
        <taxon>Paraglomerales</taxon>
        <taxon>Paraglomeraceae</taxon>
        <taxon>Paraglomus</taxon>
    </lineage>
</organism>
<comment type="caution">
    <text evidence="5">The sequence shown here is derived from an EMBL/GenBank/DDBJ whole genome shotgun (WGS) entry which is preliminary data.</text>
</comment>
<feature type="repeat" description="WD" evidence="3">
    <location>
        <begin position="66"/>
        <end position="107"/>
    </location>
</feature>
<evidence type="ECO:0000256" key="2">
    <source>
        <dbReference type="ARBA" id="ARBA00022737"/>
    </source>
</evidence>
<dbReference type="SUPFAM" id="SSF50998">
    <property type="entry name" value="Quinoprotein alcohol dehydrogenase-like"/>
    <property type="match status" value="1"/>
</dbReference>
<dbReference type="PROSITE" id="PS50294">
    <property type="entry name" value="WD_REPEATS_REGION"/>
    <property type="match status" value="4"/>
</dbReference>
<dbReference type="Pfam" id="PF00400">
    <property type="entry name" value="WD40"/>
    <property type="match status" value="5"/>
</dbReference>
<feature type="repeat" description="WD" evidence="3">
    <location>
        <begin position="271"/>
        <end position="305"/>
    </location>
</feature>
<proteinExistence type="predicted"/>
<dbReference type="InterPro" id="IPR051510">
    <property type="entry name" value="SKI8"/>
</dbReference>
<dbReference type="PANTHER" id="PTHR44090:SF1">
    <property type="entry name" value="SUPERKILLER COMPLEX PROTEIN 8"/>
    <property type="match status" value="1"/>
</dbReference>
<dbReference type="OrthoDB" id="538223at2759"/>
<dbReference type="InterPro" id="IPR001375">
    <property type="entry name" value="Peptidase_S9_cat"/>
</dbReference>
<dbReference type="SMART" id="SM00320">
    <property type="entry name" value="WD40"/>
    <property type="match status" value="6"/>
</dbReference>
<reference evidence="5" key="1">
    <citation type="submission" date="2021-06" db="EMBL/GenBank/DDBJ databases">
        <authorList>
            <person name="Kallberg Y."/>
            <person name="Tangrot J."/>
            <person name="Rosling A."/>
        </authorList>
    </citation>
    <scope>NUCLEOTIDE SEQUENCE</scope>
    <source>
        <strain evidence="5">IA702</strain>
    </source>
</reference>
<feature type="repeat" description="WD" evidence="3">
    <location>
        <begin position="108"/>
        <end position="145"/>
    </location>
</feature>
<dbReference type="InterPro" id="IPR019775">
    <property type="entry name" value="WD40_repeat_CS"/>
</dbReference>
<dbReference type="PROSITE" id="PS00678">
    <property type="entry name" value="WD_REPEATS_1"/>
    <property type="match status" value="2"/>
</dbReference>
<dbReference type="InterPro" id="IPR001680">
    <property type="entry name" value="WD40_rpt"/>
</dbReference>
<feature type="repeat" description="WD" evidence="3">
    <location>
        <begin position="230"/>
        <end position="271"/>
    </location>
</feature>
<dbReference type="Pfam" id="PF00326">
    <property type="entry name" value="Peptidase_S9"/>
    <property type="match status" value="1"/>
</dbReference>
<evidence type="ECO:0000313" key="5">
    <source>
        <dbReference type="EMBL" id="CAG8572357.1"/>
    </source>
</evidence>
<gene>
    <name evidence="5" type="ORF">POCULU_LOCUS6061</name>
</gene>
<dbReference type="EMBL" id="CAJVPJ010001042">
    <property type="protein sequence ID" value="CAG8572357.1"/>
    <property type="molecule type" value="Genomic_DNA"/>
</dbReference>
<dbReference type="InterPro" id="IPR020472">
    <property type="entry name" value="WD40_PAC1"/>
</dbReference>